<feature type="compositionally biased region" description="Low complexity" evidence="1">
    <location>
        <begin position="17"/>
        <end position="33"/>
    </location>
</feature>
<reference evidence="2 3" key="1">
    <citation type="submission" date="2024-03" db="EMBL/GenBank/DDBJ databases">
        <title>Mouse gut bacterial collection (mGBC) of GemPharmatech.</title>
        <authorList>
            <person name="He Y."/>
            <person name="Dong L."/>
            <person name="Wu D."/>
            <person name="Gao X."/>
            <person name="Lin Z."/>
        </authorList>
    </citation>
    <scope>NUCLEOTIDE SEQUENCE [LARGE SCALE GENOMIC DNA]</scope>
    <source>
        <strain evidence="2 3">20-218</strain>
    </source>
</reference>
<feature type="region of interest" description="Disordered" evidence="1">
    <location>
        <begin position="1"/>
        <end position="53"/>
    </location>
</feature>
<evidence type="ECO:0000256" key="1">
    <source>
        <dbReference type="SAM" id="MobiDB-lite"/>
    </source>
</evidence>
<dbReference type="Proteomes" id="UP001565242">
    <property type="component" value="Unassembled WGS sequence"/>
</dbReference>
<name>A0ABV4DB76_9LACT</name>
<evidence type="ECO:0000313" key="2">
    <source>
        <dbReference type="EMBL" id="MEY8537807.1"/>
    </source>
</evidence>
<proteinExistence type="predicted"/>
<gene>
    <name evidence="2" type="ORF">AALM99_05040</name>
</gene>
<sequence length="53" mass="5993">MMRDTIVFGETPPMTYNQATQHNTTQHNTTQHNTTHKQAVDSPSFSYAPKRSG</sequence>
<comment type="caution">
    <text evidence="2">The sequence shown here is derived from an EMBL/GenBank/DDBJ whole genome shotgun (WGS) entry which is preliminary data.</text>
</comment>
<organism evidence="2 3">
    <name type="scientific">Lactococcus muris</name>
    <dbReference type="NCBI Taxonomy" id="2941330"/>
    <lineage>
        <taxon>Bacteria</taxon>
        <taxon>Bacillati</taxon>
        <taxon>Bacillota</taxon>
        <taxon>Bacilli</taxon>
        <taxon>Lactobacillales</taxon>
        <taxon>Streptococcaceae</taxon>
        <taxon>Lactococcus</taxon>
    </lineage>
</organism>
<accession>A0ABV4DB76</accession>
<evidence type="ECO:0000313" key="3">
    <source>
        <dbReference type="Proteomes" id="UP001565242"/>
    </source>
</evidence>
<keyword evidence="3" id="KW-1185">Reference proteome</keyword>
<dbReference type="EMBL" id="JBCLSQ010000009">
    <property type="protein sequence ID" value="MEY8537807.1"/>
    <property type="molecule type" value="Genomic_DNA"/>
</dbReference>
<protein>
    <submittedName>
        <fullName evidence="2">Uncharacterized protein</fullName>
    </submittedName>
</protein>